<protein>
    <submittedName>
        <fullName evidence="2">Catechol 2,3-dioxygenase</fullName>
    </submittedName>
</protein>
<dbReference type="Proteomes" id="UP000199639">
    <property type="component" value="Unassembled WGS sequence"/>
</dbReference>
<evidence type="ECO:0000313" key="3">
    <source>
        <dbReference type="Proteomes" id="UP000199639"/>
    </source>
</evidence>
<dbReference type="AlphaFoldDB" id="A0A5E9G346"/>
<accession>A0A5E9G346</accession>
<dbReference type="SUPFAM" id="SSF54593">
    <property type="entry name" value="Glyoxalase/Bleomycin resistance protein/Dihydroxybiphenyl dioxygenase"/>
    <property type="match status" value="1"/>
</dbReference>
<dbReference type="Pfam" id="PF00903">
    <property type="entry name" value="Glyoxalase"/>
    <property type="match status" value="1"/>
</dbReference>
<name>A0A5E9G346_9MICO</name>
<dbReference type="PANTHER" id="PTHR36437">
    <property type="entry name" value="GLYOXALASE/BLEOMYCIN RESISTANCE PROTEIN/DIOXYGENASE"/>
    <property type="match status" value="1"/>
</dbReference>
<dbReference type="PANTHER" id="PTHR36437:SF2">
    <property type="entry name" value="GLYOXALASE_BLEOMYCIN RESISTANCE PROTEIN_DIOXYGENASE"/>
    <property type="match status" value="1"/>
</dbReference>
<keyword evidence="2" id="KW-0560">Oxidoreductase</keyword>
<sequence>MPTWRPPRRLLVMRINITSVFVDEQVKALRFYTEVLDFVKKNDVPLGGKDRWLTVVSPENPEGTELLLEPSGHPAAKPFKDALVADGTPFTQFAVDDVPAEYERLRGLGVRFTQEPTVMGPVTTAVLDDTCGNLIQIVHMAS</sequence>
<evidence type="ECO:0000259" key="1">
    <source>
        <dbReference type="PROSITE" id="PS51819"/>
    </source>
</evidence>
<keyword evidence="2" id="KW-0223">Dioxygenase</keyword>
<evidence type="ECO:0000313" key="2">
    <source>
        <dbReference type="EMBL" id="SDO29976.1"/>
    </source>
</evidence>
<dbReference type="GO" id="GO:0051213">
    <property type="term" value="F:dioxygenase activity"/>
    <property type="evidence" value="ECO:0007669"/>
    <property type="project" value="UniProtKB-KW"/>
</dbReference>
<dbReference type="InterPro" id="IPR004360">
    <property type="entry name" value="Glyas_Fos-R_dOase_dom"/>
</dbReference>
<feature type="domain" description="VOC" evidence="1">
    <location>
        <begin position="14"/>
        <end position="140"/>
    </location>
</feature>
<gene>
    <name evidence="2" type="ORF">SAMN05216368_11471</name>
</gene>
<dbReference type="InterPro" id="IPR029068">
    <property type="entry name" value="Glyas_Bleomycin-R_OHBP_Dase"/>
</dbReference>
<dbReference type="STRING" id="1424659.SAMN05216368_11471"/>
<organism evidence="2 3">
    <name type="scientific">Cryobacterium flavum</name>
    <dbReference type="NCBI Taxonomy" id="1424659"/>
    <lineage>
        <taxon>Bacteria</taxon>
        <taxon>Bacillati</taxon>
        <taxon>Actinomycetota</taxon>
        <taxon>Actinomycetes</taxon>
        <taxon>Micrococcales</taxon>
        <taxon>Microbacteriaceae</taxon>
        <taxon>Cryobacterium</taxon>
    </lineage>
</organism>
<dbReference type="EMBL" id="FNIB01000014">
    <property type="protein sequence ID" value="SDO29976.1"/>
    <property type="molecule type" value="Genomic_DNA"/>
</dbReference>
<dbReference type="InterPro" id="IPR037523">
    <property type="entry name" value="VOC_core"/>
</dbReference>
<dbReference type="CDD" id="cd07263">
    <property type="entry name" value="VOC_like"/>
    <property type="match status" value="1"/>
</dbReference>
<proteinExistence type="predicted"/>
<dbReference type="PROSITE" id="PS51819">
    <property type="entry name" value="VOC"/>
    <property type="match status" value="1"/>
</dbReference>
<dbReference type="Gene3D" id="3.10.180.10">
    <property type="entry name" value="2,3-Dihydroxybiphenyl 1,2-Dioxygenase, domain 1"/>
    <property type="match status" value="1"/>
</dbReference>
<reference evidence="2 3" key="1">
    <citation type="submission" date="2016-10" db="EMBL/GenBank/DDBJ databases">
        <authorList>
            <person name="Varghese N."/>
            <person name="Submissions S."/>
        </authorList>
    </citation>
    <scope>NUCLEOTIDE SEQUENCE [LARGE SCALE GENOMIC DNA]</scope>
    <source>
        <strain evidence="2 3">CGMCC 1.11215</strain>
    </source>
</reference>